<evidence type="ECO:0000313" key="3">
    <source>
        <dbReference type="EMBL" id="MBB4664723.1"/>
    </source>
</evidence>
<organism evidence="3 4">
    <name type="scientific">Conexibacter arvalis</name>
    <dbReference type="NCBI Taxonomy" id="912552"/>
    <lineage>
        <taxon>Bacteria</taxon>
        <taxon>Bacillati</taxon>
        <taxon>Actinomycetota</taxon>
        <taxon>Thermoleophilia</taxon>
        <taxon>Solirubrobacterales</taxon>
        <taxon>Conexibacteraceae</taxon>
        <taxon>Conexibacter</taxon>
    </lineage>
</organism>
<dbReference type="Gene3D" id="1.10.3210.10">
    <property type="entry name" value="Hypothetical protein af1432"/>
    <property type="match status" value="1"/>
</dbReference>
<dbReference type="InterPro" id="IPR013976">
    <property type="entry name" value="HDOD"/>
</dbReference>
<dbReference type="SUPFAM" id="SSF109604">
    <property type="entry name" value="HD-domain/PDEase-like"/>
    <property type="match status" value="1"/>
</dbReference>
<sequence length="435" mass="46754">MSVSLADPPFPLADDVAIARQPIHDRHMRVVGYELLFRGTGGGDRSDEERAASVIVETLTGIGLDAVVGRRPAHVLASRRFLLDEHAFALPPARVVLEVAAPAPRDAAMREALERLAERGYRVSLVCDPNGTLPEPAITRLAHSVKLDVGQLSPNELTAAADRFGAAAPLLVAAGVDAPALLDRCLALGFHCFQGFFFCSPDVVRPHAPPTTRLAELRSLAGLYQRSLTFEEFERIIVRDVGLSYRLLCYLNSAFFNLPRHVASVREALMMLGMKAVRRWATLVALSGAEDKPNELTVTALLRGRLCELIGRRRPSPTAGADAFFTVGLFSVMDAMMDAPLEQVLDALPLTAETRAALLRREGPMGDALAAAIAYERGGLAEVERRLPSVPVPELYLAAVRWADAACGALDGAEAAAQESDGVDEGDEAPASRPD</sequence>
<dbReference type="SUPFAM" id="SSF141868">
    <property type="entry name" value="EAL domain-like"/>
    <property type="match status" value="1"/>
</dbReference>
<reference evidence="3 4" key="1">
    <citation type="submission" date="2020-08" db="EMBL/GenBank/DDBJ databases">
        <title>Genomic Encyclopedia of Archaeal and Bacterial Type Strains, Phase II (KMG-II): from individual species to whole genera.</title>
        <authorList>
            <person name="Goeker M."/>
        </authorList>
    </citation>
    <scope>NUCLEOTIDE SEQUENCE [LARGE SCALE GENOMIC DNA]</scope>
    <source>
        <strain evidence="3 4">DSM 23288</strain>
    </source>
</reference>
<name>A0A840IKR3_9ACTN</name>
<dbReference type="Proteomes" id="UP000585272">
    <property type="component" value="Unassembled WGS sequence"/>
</dbReference>
<dbReference type="RefSeq" id="WP_183345009.1">
    <property type="nucleotide sequence ID" value="NZ_JACHNU010000008.1"/>
</dbReference>
<feature type="region of interest" description="Disordered" evidence="1">
    <location>
        <begin position="413"/>
        <end position="435"/>
    </location>
</feature>
<gene>
    <name evidence="3" type="ORF">BDZ31_004338</name>
</gene>
<dbReference type="EMBL" id="JACHNU010000008">
    <property type="protein sequence ID" value="MBB4664723.1"/>
    <property type="molecule type" value="Genomic_DNA"/>
</dbReference>
<comment type="caution">
    <text evidence="3">The sequence shown here is derived from an EMBL/GenBank/DDBJ whole genome shotgun (WGS) entry which is preliminary data.</text>
</comment>
<dbReference type="InterPro" id="IPR014408">
    <property type="entry name" value="dGMP_Pdiesterase_EAL/HD-GYP"/>
</dbReference>
<dbReference type="PANTHER" id="PTHR33525:SF4">
    <property type="entry name" value="CYCLIC DI-GMP PHOSPHODIESTERASE CDGJ"/>
    <property type="match status" value="1"/>
</dbReference>
<dbReference type="InterPro" id="IPR052340">
    <property type="entry name" value="RNase_Y/CdgJ"/>
</dbReference>
<protein>
    <submittedName>
        <fullName evidence="3">EAL and modified HD-GYP domain-containing signal transduction protein</fullName>
    </submittedName>
</protein>
<dbReference type="PANTHER" id="PTHR33525">
    <property type="match status" value="1"/>
</dbReference>
<accession>A0A840IKR3</accession>
<evidence type="ECO:0000313" key="4">
    <source>
        <dbReference type="Proteomes" id="UP000585272"/>
    </source>
</evidence>
<dbReference type="Gene3D" id="3.20.20.450">
    <property type="entry name" value="EAL domain"/>
    <property type="match status" value="1"/>
</dbReference>
<keyword evidence="4" id="KW-1185">Reference proteome</keyword>
<dbReference type="Pfam" id="PF08668">
    <property type="entry name" value="HDOD"/>
    <property type="match status" value="1"/>
</dbReference>
<evidence type="ECO:0000259" key="2">
    <source>
        <dbReference type="PROSITE" id="PS51833"/>
    </source>
</evidence>
<dbReference type="InterPro" id="IPR035919">
    <property type="entry name" value="EAL_sf"/>
</dbReference>
<dbReference type="AlphaFoldDB" id="A0A840IKR3"/>
<evidence type="ECO:0000256" key="1">
    <source>
        <dbReference type="SAM" id="MobiDB-lite"/>
    </source>
</evidence>
<dbReference type="PROSITE" id="PS51833">
    <property type="entry name" value="HDOD"/>
    <property type="match status" value="1"/>
</dbReference>
<feature type="domain" description="HDOD" evidence="2">
    <location>
        <begin position="207"/>
        <end position="406"/>
    </location>
</feature>
<proteinExistence type="predicted"/>
<dbReference type="PIRSF" id="PIRSF003180">
    <property type="entry name" value="DiGMPpdiest_YuxH"/>
    <property type="match status" value="1"/>
</dbReference>